<feature type="signal peptide" evidence="1">
    <location>
        <begin position="1"/>
        <end position="21"/>
    </location>
</feature>
<keyword evidence="3" id="KW-1185">Reference proteome</keyword>
<accession>A0A369QQN2</accession>
<dbReference type="SUPFAM" id="SSF48452">
    <property type="entry name" value="TPR-like"/>
    <property type="match status" value="1"/>
</dbReference>
<dbReference type="RefSeq" id="WP_115373635.1">
    <property type="nucleotide sequence ID" value="NZ_QASA01000001.1"/>
</dbReference>
<protein>
    <recommendedName>
        <fullName evidence="4">Starch-binding associating with outer membrane</fullName>
    </recommendedName>
</protein>
<name>A0A369QQN2_9BACT</name>
<keyword evidence="1" id="KW-0732">Signal</keyword>
<organism evidence="2 3">
    <name type="scientific">Adhaeribacter pallidiroseus</name>
    <dbReference type="NCBI Taxonomy" id="2072847"/>
    <lineage>
        <taxon>Bacteria</taxon>
        <taxon>Pseudomonadati</taxon>
        <taxon>Bacteroidota</taxon>
        <taxon>Cytophagia</taxon>
        <taxon>Cytophagales</taxon>
        <taxon>Hymenobacteraceae</taxon>
        <taxon>Adhaeribacter</taxon>
    </lineage>
</organism>
<proteinExistence type="predicted"/>
<evidence type="ECO:0008006" key="4">
    <source>
        <dbReference type="Google" id="ProtNLM"/>
    </source>
</evidence>
<evidence type="ECO:0000313" key="3">
    <source>
        <dbReference type="Proteomes" id="UP000253919"/>
    </source>
</evidence>
<dbReference type="EMBL" id="QASA01000001">
    <property type="protein sequence ID" value="RDC64488.1"/>
    <property type="molecule type" value="Genomic_DNA"/>
</dbReference>
<gene>
    <name evidence="2" type="ORF">AHMF7616_03102</name>
</gene>
<comment type="caution">
    <text evidence="2">The sequence shown here is derived from an EMBL/GenBank/DDBJ whole genome shotgun (WGS) entry which is preliminary data.</text>
</comment>
<feature type="chain" id="PRO_5016952533" description="Starch-binding associating with outer membrane" evidence="1">
    <location>
        <begin position="22"/>
        <end position="513"/>
    </location>
</feature>
<dbReference type="Proteomes" id="UP000253919">
    <property type="component" value="Unassembled WGS sequence"/>
</dbReference>
<dbReference type="AlphaFoldDB" id="A0A369QQN2"/>
<dbReference type="InterPro" id="IPR011990">
    <property type="entry name" value="TPR-like_helical_dom_sf"/>
</dbReference>
<dbReference type="Pfam" id="PF12771">
    <property type="entry name" value="SusD-like_2"/>
    <property type="match status" value="1"/>
</dbReference>
<evidence type="ECO:0000256" key="1">
    <source>
        <dbReference type="SAM" id="SignalP"/>
    </source>
</evidence>
<evidence type="ECO:0000313" key="2">
    <source>
        <dbReference type="EMBL" id="RDC64488.1"/>
    </source>
</evidence>
<dbReference type="Gene3D" id="1.25.40.390">
    <property type="match status" value="1"/>
</dbReference>
<dbReference type="InterPro" id="IPR041662">
    <property type="entry name" value="SusD-like_2"/>
</dbReference>
<reference evidence="2 3" key="1">
    <citation type="submission" date="2018-04" db="EMBL/GenBank/DDBJ databases">
        <title>Adhaeribacter sp. HMF7616 genome sequencing and assembly.</title>
        <authorList>
            <person name="Kang H."/>
            <person name="Kang J."/>
            <person name="Cha I."/>
            <person name="Kim H."/>
            <person name="Joh K."/>
        </authorList>
    </citation>
    <scope>NUCLEOTIDE SEQUENCE [LARGE SCALE GENOMIC DNA]</scope>
    <source>
        <strain evidence="2 3">HMF7616</strain>
    </source>
</reference>
<dbReference type="OrthoDB" id="622163at2"/>
<sequence>MKKYIYSVFTLVVLLATPGCKDEFFDINENPNNPTEGSISPQLLLPTTLHVTAGRMATEYDWAAHWMGYWARSGSYGPSLPLENYNITAEYQRTQWTNASTSDQINLTGWYNNLFDINQMETKAAASGQTFYQAIGKTMKSIGFMYLVDEYNNVPYSEAFNINEHILPKYDNGADIYASLLAELDAAATLLASVDVAANPGIETADIMFQGDPVKWRKLVNTQRLKLLIHQSQVVSEATVAAEIAKITADGSGFLMSGETAAVNPGYAPSTGRQNPFWNAYKLTPQGGVADNFNRANNYILDKLASNGDVRYEYYFSEAPTPIQGNLYYGYNFGEILPSSDPYKAVNSSDVAGPGLAKSPTQSQWLFTSVESLFLQAEAIQRGWLPGDPKAAFESAVRESFTWLGVTDAAASADAYLAQENDLVDYDAATDKVRFIATQKYLSLVGINNFEAWVDYRRLGIPSDLPLSLNPGRAGRGIPKRLVYPQDEYSYNAANVGTQGTIDPQTSTVFWDK</sequence>